<dbReference type="EMBL" id="VIEB01000096">
    <property type="protein sequence ID" value="TQE06837.1"/>
    <property type="molecule type" value="Genomic_DNA"/>
</dbReference>
<reference evidence="1 2" key="1">
    <citation type="journal article" date="2019" name="G3 (Bethesda)">
        <title>Sequencing of a Wild Apple (Malus baccata) Genome Unravels the Differences Between Cultivated and Wild Apple Species Regarding Disease Resistance and Cold Tolerance.</title>
        <authorList>
            <person name="Chen X."/>
        </authorList>
    </citation>
    <scope>NUCLEOTIDE SEQUENCE [LARGE SCALE GENOMIC DNA]</scope>
    <source>
        <strain evidence="2">cv. Shandingzi</strain>
        <tissue evidence="1">Leaves</tissue>
    </source>
</reference>
<gene>
    <name evidence="1" type="ORF">C1H46_007554</name>
</gene>
<name>A0A540N712_MALBA</name>
<dbReference type="AlphaFoldDB" id="A0A540N712"/>
<accession>A0A540N712</accession>
<evidence type="ECO:0000313" key="1">
    <source>
        <dbReference type="EMBL" id="TQE06837.1"/>
    </source>
</evidence>
<protein>
    <submittedName>
        <fullName evidence="1">Uncharacterized protein</fullName>
    </submittedName>
</protein>
<sequence length="106" mass="12192">MEGHQTIVRFFLDDQFHCAQGLHYGAIDYVEGSSPIVDIIEEVNYALRVTRQGSSQQFKLKLLWRFFTDVGIITRPHLIHEESIIVERDVALLLGDYLGKVSMEVK</sequence>
<proteinExistence type="predicted"/>
<keyword evidence="2" id="KW-1185">Reference proteome</keyword>
<comment type="caution">
    <text evidence="1">The sequence shown here is derived from an EMBL/GenBank/DDBJ whole genome shotgun (WGS) entry which is preliminary data.</text>
</comment>
<organism evidence="1 2">
    <name type="scientific">Malus baccata</name>
    <name type="common">Siberian crab apple</name>
    <name type="synonym">Pyrus baccata</name>
    <dbReference type="NCBI Taxonomy" id="106549"/>
    <lineage>
        <taxon>Eukaryota</taxon>
        <taxon>Viridiplantae</taxon>
        <taxon>Streptophyta</taxon>
        <taxon>Embryophyta</taxon>
        <taxon>Tracheophyta</taxon>
        <taxon>Spermatophyta</taxon>
        <taxon>Magnoliopsida</taxon>
        <taxon>eudicotyledons</taxon>
        <taxon>Gunneridae</taxon>
        <taxon>Pentapetalae</taxon>
        <taxon>rosids</taxon>
        <taxon>fabids</taxon>
        <taxon>Rosales</taxon>
        <taxon>Rosaceae</taxon>
        <taxon>Amygdaloideae</taxon>
        <taxon>Maleae</taxon>
        <taxon>Malus</taxon>
    </lineage>
</organism>
<evidence type="ECO:0000313" key="2">
    <source>
        <dbReference type="Proteomes" id="UP000315295"/>
    </source>
</evidence>
<dbReference type="Proteomes" id="UP000315295">
    <property type="component" value="Unassembled WGS sequence"/>
</dbReference>